<dbReference type="EMBL" id="CP142149">
    <property type="protein sequence ID" value="WSE31620.1"/>
    <property type="molecule type" value="Genomic_DNA"/>
</dbReference>
<evidence type="ECO:0000256" key="1">
    <source>
        <dbReference type="SAM" id="SignalP"/>
    </source>
</evidence>
<reference evidence="2 3" key="1">
    <citation type="journal article" date="2015" name="Int. J. Syst. Evol. Microbiol.">
        <title>Amycolatopsis rhabdoformis sp. nov., an actinomycete isolated from a tropical forest soil.</title>
        <authorList>
            <person name="Souza W.R."/>
            <person name="Silva R.E."/>
            <person name="Goodfellow M."/>
            <person name="Busarakam K."/>
            <person name="Figueiro F.S."/>
            <person name="Ferreira D."/>
            <person name="Rodrigues-Filho E."/>
            <person name="Moraes L.A.B."/>
            <person name="Zucchi T.D."/>
        </authorList>
    </citation>
    <scope>NUCLEOTIDE SEQUENCE [LARGE SCALE GENOMIC DNA]</scope>
    <source>
        <strain evidence="2 3">NCIMB 14900</strain>
    </source>
</reference>
<dbReference type="RefSeq" id="WP_326834427.1">
    <property type="nucleotide sequence ID" value="NZ_CP142149.1"/>
</dbReference>
<keyword evidence="1" id="KW-0732">Signal</keyword>
<feature type="signal peptide" evidence="1">
    <location>
        <begin position="1"/>
        <end position="25"/>
    </location>
</feature>
<evidence type="ECO:0000313" key="3">
    <source>
        <dbReference type="Proteomes" id="UP001330812"/>
    </source>
</evidence>
<protein>
    <recommendedName>
        <fullName evidence="4">ABC transporter substrate-binding protein</fullName>
    </recommendedName>
</protein>
<sequence length="386" mass="42175">MSTRRRFAAAALAAVSLCAALTACRGTDSASGPAIQGCAKTTTIQIATTPYQDSLVMSLGDALGWYKKECLNVTFQNVAFTNIAKIVASGKGAPVGWRTASEINQGYHLDNDLAYLYPWDIFSNGFALMGRPDTNLKTYDEFVKEGKSSKDAIAAVIDEIHGKNVITTLNNSRAEVIQTALQAQGKALDWVKYTDLDPASGLTAYLRGDGDTYIAGIPQRQTLSDRGYKVLLAGTNLSPPPVNGYITTKSYWNANQDALLKLIHVTYEAIRYTNANLDQVAGYISKTYNKQTGSTLTVDNFKAYWQKLETYPVNAGETKAQIFTPGGVAYWKTTWDQDNQYFFDDIHSIPGPAPYDGYLGETVLNAYIAKYGTDEKGWDQPTGSLS</sequence>
<proteinExistence type="predicted"/>
<organism evidence="2 3">
    <name type="scientific">Amycolatopsis rhabdoformis</name>
    <dbReference type="NCBI Taxonomy" id="1448059"/>
    <lineage>
        <taxon>Bacteria</taxon>
        <taxon>Bacillati</taxon>
        <taxon>Actinomycetota</taxon>
        <taxon>Actinomycetes</taxon>
        <taxon>Pseudonocardiales</taxon>
        <taxon>Pseudonocardiaceae</taxon>
        <taxon>Amycolatopsis</taxon>
    </lineage>
</organism>
<keyword evidence="3" id="KW-1185">Reference proteome</keyword>
<dbReference type="SUPFAM" id="SSF53850">
    <property type="entry name" value="Periplasmic binding protein-like II"/>
    <property type="match status" value="1"/>
</dbReference>
<name>A0ABZ1IAY8_9PSEU</name>
<accession>A0ABZ1IAY8</accession>
<dbReference type="PROSITE" id="PS51257">
    <property type="entry name" value="PROKAR_LIPOPROTEIN"/>
    <property type="match status" value="1"/>
</dbReference>
<dbReference type="PANTHER" id="PTHR30024">
    <property type="entry name" value="ALIPHATIC SULFONATES-BINDING PROTEIN-RELATED"/>
    <property type="match status" value="1"/>
</dbReference>
<evidence type="ECO:0000313" key="2">
    <source>
        <dbReference type="EMBL" id="WSE31620.1"/>
    </source>
</evidence>
<gene>
    <name evidence="2" type="ORF">VSH64_05795</name>
</gene>
<feature type="chain" id="PRO_5046449190" description="ABC transporter substrate-binding protein" evidence="1">
    <location>
        <begin position="26"/>
        <end position="386"/>
    </location>
</feature>
<dbReference type="Proteomes" id="UP001330812">
    <property type="component" value="Chromosome"/>
</dbReference>
<evidence type="ECO:0008006" key="4">
    <source>
        <dbReference type="Google" id="ProtNLM"/>
    </source>
</evidence>
<dbReference type="Gene3D" id="3.40.190.10">
    <property type="entry name" value="Periplasmic binding protein-like II"/>
    <property type="match status" value="1"/>
</dbReference>